<evidence type="ECO:0000313" key="12">
    <source>
        <dbReference type="EMBL" id="SMG30533.1"/>
    </source>
</evidence>
<evidence type="ECO:0000256" key="6">
    <source>
        <dbReference type="ARBA" id="ARBA00023125"/>
    </source>
</evidence>
<dbReference type="Proteomes" id="UP000193355">
    <property type="component" value="Unassembled WGS sequence"/>
</dbReference>
<dbReference type="InterPro" id="IPR036388">
    <property type="entry name" value="WH-like_DNA-bd_sf"/>
</dbReference>
<gene>
    <name evidence="12" type="ORF">SAMN06275492_11520</name>
</gene>
<keyword evidence="8 9" id="KW-0804">Transcription</keyword>
<protein>
    <recommendedName>
        <fullName evidence="9">Transcriptional regulatory protein</fullName>
    </recommendedName>
</protein>
<dbReference type="Gene3D" id="1.10.10.10">
    <property type="entry name" value="Winged helix-like DNA-binding domain superfamily/Winged helix DNA-binding domain"/>
    <property type="match status" value="1"/>
</dbReference>
<dbReference type="PANTHER" id="PTHR45526">
    <property type="entry name" value="TRANSCRIPTIONAL REGULATORY PROTEIN DPIA"/>
    <property type="match status" value="1"/>
</dbReference>
<evidence type="ECO:0000256" key="3">
    <source>
        <dbReference type="ARBA" id="ARBA00022553"/>
    </source>
</evidence>
<reference evidence="13" key="1">
    <citation type="submission" date="2017-04" db="EMBL/GenBank/DDBJ databases">
        <authorList>
            <person name="Varghese N."/>
            <person name="Submissions S."/>
        </authorList>
    </citation>
    <scope>NUCLEOTIDE SEQUENCE [LARGE SCALE GENOMIC DNA]</scope>
    <source>
        <strain evidence="13">USBA 82</strain>
    </source>
</reference>
<accession>A0A1X7JS09</accession>
<evidence type="ECO:0000256" key="2">
    <source>
        <dbReference type="ARBA" id="ARBA00022490"/>
    </source>
</evidence>
<dbReference type="PROSITE" id="PS50110">
    <property type="entry name" value="RESPONSE_REGULATORY"/>
    <property type="match status" value="1"/>
</dbReference>
<dbReference type="CDD" id="cd19925">
    <property type="entry name" value="REC_citrate_TCS"/>
    <property type="match status" value="1"/>
</dbReference>
<name>A0A1X7JS09_9BACT</name>
<dbReference type="SMART" id="SM00448">
    <property type="entry name" value="REC"/>
    <property type="match status" value="1"/>
</dbReference>
<dbReference type="InterPro" id="IPR011006">
    <property type="entry name" value="CheY-like_superfamily"/>
</dbReference>
<keyword evidence="3 10" id="KW-0597">Phosphoprotein</keyword>
<feature type="modified residue" description="4-aspartylphosphate" evidence="10">
    <location>
        <position position="56"/>
    </location>
</feature>
<evidence type="ECO:0000256" key="4">
    <source>
        <dbReference type="ARBA" id="ARBA00023012"/>
    </source>
</evidence>
<dbReference type="GO" id="GO:0003677">
    <property type="term" value="F:DNA binding"/>
    <property type="evidence" value="ECO:0007669"/>
    <property type="project" value="UniProtKB-KW"/>
</dbReference>
<evidence type="ECO:0000256" key="5">
    <source>
        <dbReference type="ARBA" id="ARBA00023015"/>
    </source>
</evidence>
<dbReference type="EMBL" id="FXBB01000015">
    <property type="protein sequence ID" value="SMG30533.1"/>
    <property type="molecule type" value="Genomic_DNA"/>
</dbReference>
<dbReference type="InterPro" id="IPR001789">
    <property type="entry name" value="Sig_transdc_resp-reg_receiver"/>
</dbReference>
<dbReference type="Gene3D" id="3.40.50.2300">
    <property type="match status" value="1"/>
</dbReference>
<feature type="domain" description="Response regulatory" evidence="11">
    <location>
        <begin position="5"/>
        <end position="121"/>
    </location>
</feature>
<evidence type="ECO:0000256" key="10">
    <source>
        <dbReference type="PROSITE-ProRule" id="PRU00169"/>
    </source>
</evidence>
<evidence type="ECO:0000256" key="1">
    <source>
        <dbReference type="ARBA" id="ARBA00004496"/>
    </source>
</evidence>
<dbReference type="GO" id="GO:0000156">
    <property type="term" value="F:phosphorelay response regulator activity"/>
    <property type="evidence" value="ECO:0007669"/>
    <property type="project" value="TreeGrafter"/>
</dbReference>
<dbReference type="GO" id="GO:0005737">
    <property type="term" value="C:cytoplasm"/>
    <property type="evidence" value="ECO:0007669"/>
    <property type="project" value="UniProtKB-SubCell"/>
</dbReference>
<dbReference type="STRING" id="561720.SAMN06275492_11520"/>
<organism evidence="12 13">
    <name type="scientific">Dethiosulfovibrio salsuginis</name>
    <dbReference type="NCBI Taxonomy" id="561720"/>
    <lineage>
        <taxon>Bacteria</taxon>
        <taxon>Thermotogati</taxon>
        <taxon>Synergistota</taxon>
        <taxon>Synergistia</taxon>
        <taxon>Synergistales</taxon>
        <taxon>Dethiosulfovibrionaceae</taxon>
        <taxon>Dethiosulfovibrio</taxon>
    </lineage>
</organism>
<keyword evidence="4 9" id="KW-0902">Two-component regulatory system</keyword>
<evidence type="ECO:0000256" key="8">
    <source>
        <dbReference type="ARBA" id="ARBA00023163"/>
    </source>
</evidence>
<sequence>MNPIRLMIVEDDPMVMDIHRRFVQSFSGFTVEATAQNGKEALEALKGTDIDLVIMDIYMAELDGLETLRRIRQDRRDLDVIVVSAAHEIDTVREVMRLGAFDYVVKPFTYERLSQAMEGYRTYLKKKGELDQKDIDSIMRREARRTRDGCLPKGLSAIQLEKVLCCLNESDLGLSADEVAATTGVSRVTARRYLEHLVSIGQASVDQEHRSVGRPINLYRII</sequence>
<keyword evidence="13" id="KW-1185">Reference proteome</keyword>
<dbReference type="SUPFAM" id="SSF52172">
    <property type="entry name" value="CheY-like"/>
    <property type="match status" value="1"/>
</dbReference>
<keyword evidence="6 9" id="KW-0238">DNA-binding</keyword>
<evidence type="ECO:0000256" key="9">
    <source>
        <dbReference type="PIRNR" id="PIRNR006171"/>
    </source>
</evidence>
<evidence type="ECO:0000313" key="13">
    <source>
        <dbReference type="Proteomes" id="UP000193355"/>
    </source>
</evidence>
<evidence type="ECO:0000256" key="7">
    <source>
        <dbReference type="ARBA" id="ARBA00023159"/>
    </source>
</evidence>
<keyword evidence="5 9" id="KW-0805">Transcription regulation</keyword>
<dbReference type="InterPro" id="IPR005471">
    <property type="entry name" value="Tscrpt_reg_IclR_N"/>
</dbReference>
<evidence type="ECO:0000259" key="11">
    <source>
        <dbReference type="PROSITE" id="PS50110"/>
    </source>
</evidence>
<dbReference type="Pfam" id="PF09339">
    <property type="entry name" value="HTH_IclR"/>
    <property type="match status" value="1"/>
</dbReference>
<dbReference type="PANTHER" id="PTHR45526:SF1">
    <property type="entry name" value="TRANSCRIPTIONAL REGULATORY PROTEIN DCUR-RELATED"/>
    <property type="match status" value="1"/>
</dbReference>
<dbReference type="InterPro" id="IPR051271">
    <property type="entry name" value="2C-system_Tx_regulators"/>
</dbReference>
<comment type="subcellular location">
    <subcellularLocation>
        <location evidence="1 9">Cytoplasm</location>
    </subcellularLocation>
</comment>
<proteinExistence type="predicted"/>
<keyword evidence="2 9" id="KW-0963">Cytoplasm</keyword>
<dbReference type="InterPro" id="IPR024187">
    <property type="entry name" value="Sig_transdc_resp-reg_cit/mal"/>
</dbReference>
<keyword evidence="7 9" id="KW-0010">Activator</keyword>
<dbReference type="AlphaFoldDB" id="A0A1X7JS09"/>
<dbReference type="GO" id="GO:0003700">
    <property type="term" value="F:DNA-binding transcription factor activity"/>
    <property type="evidence" value="ECO:0007669"/>
    <property type="project" value="InterPro"/>
</dbReference>
<dbReference type="PIRSF" id="PIRSF006171">
    <property type="entry name" value="RR_citrat_malat"/>
    <property type="match status" value="1"/>
</dbReference>
<dbReference type="Pfam" id="PF00072">
    <property type="entry name" value="Response_reg"/>
    <property type="match status" value="1"/>
</dbReference>
<dbReference type="RefSeq" id="WP_085544629.1">
    <property type="nucleotide sequence ID" value="NZ_FXBB01000015.1"/>
</dbReference>
<dbReference type="OrthoDB" id="9759232at2"/>